<protein>
    <submittedName>
        <fullName evidence="1">Uncharacterized protein</fullName>
    </submittedName>
</protein>
<name>A0A371HZG0_MUCPR</name>
<evidence type="ECO:0000313" key="1">
    <source>
        <dbReference type="EMBL" id="RDY08188.1"/>
    </source>
</evidence>
<dbReference type="AlphaFoldDB" id="A0A371HZG0"/>
<comment type="caution">
    <text evidence="1">The sequence shown here is derived from an EMBL/GenBank/DDBJ whole genome shotgun (WGS) entry which is preliminary data.</text>
</comment>
<dbReference type="Gene3D" id="3.10.10.10">
    <property type="entry name" value="HIV Type 1 Reverse Transcriptase, subunit A, domain 1"/>
    <property type="match status" value="1"/>
</dbReference>
<dbReference type="EMBL" id="QJKJ01001326">
    <property type="protein sequence ID" value="RDY08188.1"/>
    <property type="molecule type" value="Genomic_DNA"/>
</dbReference>
<dbReference type="OrthoDB" id="778454at2759"/>
<dbReference type="InterPro" id="IPR043502">
    <property type="entry name" value="DNA/RNA_pol_sf"/>
</dbReference>
<sequence>MENETSREGSGLILGRSFFMIAKTKIDVHAGTLSMEFGDTYVKFNIFKAQKHPAEEHSIFSIDAIDGLMEEYFRLGTGHASLADFVNISNPLLRNLKYAYLGDNQQFSVIIVNHLNREQEEKLLEVLKRHKKAISWALADLLGINPSICMHKILLEEDARPVRQQQRRLNPTLLDIDKKEVTKLLVARIIYPISDSQWVSLVQVVPKKSKMTVVKNRQEEMEAESRNLQGPLSATVYRPSIHIALVDQHKTIFTCPFRTFAYTRMSFELCNASSTF</sequence>
<dbReference type="InterPro" id="IPR053134">
    <property type="entry name" value="RNA-dir_DNA_polymerase"/>
</dbReference>
<keyword evidence="2" id="KW-1185">Reference proteome</keyword>
<gene>
    <name evidence="1" type="ORF">CR513_07606</name>
</gene>
<organism evidence="1 2">
    <name type="scientific">Mucuna pruriens</name>
    <name type="common">Velvet bean</name>
    <name type="synonym">Dolichos pruriens</name>
    <dbReference type="NCBI Taxonomy" id="157652"/>
    <lineage>
        <taxon>Eukaryota</taxon>
        <taxon>Viridiplantae</taxon>
        <taxon>Streptophyta</taxon>
        <taxon>Embryophyta</taxon>
        <taxon>Tracheophyta</taxon>
        <taxon>Spermatophyta</taxon>
        <taxon>Magnoliopsida</taxon>
        <taxon>eudicotyledons</taxon>
        <taxon>Gunneridae</taxon>
        <taxon>Pentapetalae</taxon>
        <taxon>rosids</taxon>
        <taxon>fabids</taxon>
        <taxon>Fabales</taxon>
        <taxon>Fabaceae</taxon>
        <taxon>Papilionoideae</taxon>
        <taxon>50 kb inversion clade</taxon>
        <taxon>NPAAA clade</taxon>
        <taxon>indigoferoid/millettioid clade</taxon>
        <taxon>Phaseoleae</taxon>
        <taxon>Mucuna</taxon>
    </lineage>
</organism>
<proteinExistence type="predicted"/>
<reference evidence="1" key="1">
    <citation type="submission" date="2018-05" db="EMBL/GenBank/DDBJ databases">
        <title>Draft genome of Mucuna pruriens seed.</title>
        <authorList>
            <person name="Nnadi N.E."/>
            <person name="Vos R."/>
            <person name="Hasami M.H."/>
            <person name="Devisetty U.K."/>
            <person name="Aguiy J.C."/>
        </authorList>
    </citation>
    <scope>NUCLEOTIDE SEQUENCE [LARGE SCALE GENOMIC DNA]</scope>
    <source>
        <strain evidence="1">JCA_2017</strain>
    </source>
</reference>
<dbReference type="PANTHER" id="PTHR24559">
    <property type="entry name" value="TRANSPOSON TY3-I GAG-POL POLYPROTEIN"/>
    <property type="match status" value="1"/>
</dbReference>
<evidence type="ECO:0000313" key="2">
    <source>
        <dbReference type="Proteomes" id="UP000257109"/>
    </source>
</evidence>
<accession>A0A371HZG0</accession>
<dbReference type="SUPFAM" id="SSF56672">
    <property type="entry name" value="DNA/RNA polymerases"/>
    <property type="match status" value="1"/>
</dbReference>
<dbReference type="PANTHER" id="PTHR24559:SF449">
    <property type="entry name" value="RNA-DIRECTED DNA POLYMERASE"/>
    <property type="match status" value="1"/>
</dbReference>
<dbReference type="Proteomes" id="UP000257109">
    <property type="component" value="Unassembled WGS sequence"/>
</dbReference>
<feature type="non-terminal residue" evidence="1">
    <location>
        <position position="1"/>
    </location>
</feature>